<feature type="compositionally biased region" description="Basic residues" evidence="1">
    <location>
        <begin position="1"/>
        <end position="10"/>
    </location>
</feature>
<feature type="region of interest" description="Disordered" evidence="1">
    <location>
        <begin position="1"/>
        <end position="35"/>
    </location>
</feature>
<evidence type="ECO:0000256" key="1">
    <source>
        <dbReference type="SAM" id="MobiDB-lite"/>
    </source>
</evidence>
<accession>A0A0G4IDT7</accession>
<dbReference type="EMBL" id="CDMZ01005867">
    <property type="protein sequence ID" value="CEM55346.1"/>
    <property type="molecule type" value="Genomic_DNA"/>
</dbReference>
<sequence>MKGGPRRSVGKGRTSPGDDDGQKGEEEEEEEYDPEFLLQEEVLRDARETILSLILESDYRKAKRALAIIEVVHKAKHADLVRRVDLLEQAVVS</sequence>
<proteinExistence type="predicted"/>
<feature type="compositionally biased region" description="Acidic residues" evidence="1">
    <location>
        <begin position="25"/>
        <end position="34"/>
    </location>
</feature>
<organism evidence="2">
    <name type="scientific">Chromera velia CCMP2878</name>
    <dbReference type="NCBI Taxonomy" id="1169474"/>
    <lineage>
        <taxon>Eukaryota</taxon>
        <taxon>Sar</taxon>
        <taxon>Alveolata</taxon>
        <taxon>Colpodellida</taxon>
        <taxon>Chromeraceae</taxon>
        <taxon>Chromera</taxon>
    </lineage>
</organism>
<protein>
    <submittedName>
        <fullName evidence="2">Uncharacterized protein</fullName>
    </submittedName>
</protein>
<name>A0A0G4IDT7_9ALVE</name>
<evidence type="ECO:0000313" key="2">
    <source>
        <dbReference type="EMBL" id="CEM55346.1"/>
    </source>
</evidence>
<gene>
    <name evidence="2" type="ORF">Cvel_13464</name>
</gene>
<reference evidence="2" key="1">
    <citation type="submission" date="2014-11" db="EMBL/GenBank/DDBJ databases">
        <authorList>
            <person name="Otto D Thomas"/>
            <person name="Naeem Raeece"/>
        </authorList>
    </citation>
    <scope>NUCLEOTIDE SEQUENCE</scope>
</reference>
<dbReference type="VEuPathDB" id="CryptoDB:Cvel_13464"/>
<dbReference type="AlphaFoldDB" id="A0A0G4IDT7"/>